<accession>A0ABY3M6T3</accession>
<comment type="caution">
    <text evidence="3">The sequence shown here is derived from an EMBL/GenBank/DDBJ whole genome shotgun (WGS) entry which is preliminary data.</text>
</comment>
<dbReference type="InterPro" id="IPR018760">
    <property type="entry name" value="DUF2326"/>
</dbReference>
<sequence length="533" mass="61955">MLKEIKCDKFIEPVIEFKNGLNSILGDDISTNSIGKSTFLMIIDFVFGGNTFINKNSGSIEHLGDFTFKFKFKFGNDKLYFLRQTSNPDIVSVCDVNYHPLNNISTKEYTLLLLQNYGINNLQTSFRDIVGLFSRIWGKDNCNVDKPLLSFSKEADEISISRIIKLFGLYDQIVETSTKLKDKKDSKKFLTGAIRKNYIPKITKSTFEKNRIQLEDIEKEITNIKENILKFTLNIEELTNKEVIELKVEKSNLLKEQTLIVNKIKRLDLNLNQKRIKSKHLDRLSAFFENPNEERISEIESFHNKISTILTREIKTAKELLEKESELFNERIEVIDFKVSTLLSNVSSPKYIVDKIYELTIESNKLTNENRFYQEKIDITEEVKEIEIDIDSLIGDILTKIEVKINKELIEINEKIHVKGKKTPKIELGRKSYKFDHSSNTGTGKSYADLIEFDLAILKLTVLPFLIHDSILFKNIEDIAIDKIIEQYSRFENQIFISIDGINKYDDKSRKKLKESSVLELSKDRKLFNKDWS</sequence>
<gene>
    <name evidence="3" type="ORF">ES677_14985</name>
</gene>
<keyword evidence="4" id="KW-1185">Reference proteome</keyword>
<dbReference type="EMBL" id="VSKN01000058">
    <property type="protein sequence ID" value="TYC07642.1"/>
    <property type="molecule type" value="Genomic_DNA"/>
</dbReference>
<evidence type="ECO:0000313" key="3">
    <source>
        <dbReference type="EMBL" id="TYC07642.1"/>
    </source>
</evidence>
<evidence type="ECO:0000256" key="1">
    <source>
        <dbReference type="SAM" id="Coils"/>
    </source>
</evidence>
<evidence type="ECO:0000259" key="2">
    <source>
        <dbReference type="Pfam" id="PF10088"/>
    </source>
</evidence>
<dbReference type="RefSeq" id="WP_148381693.1">
    <property type="nucleotide sequence ID" value="NZ_VSKN01000058.1"/>
</dbReference>
<dbReference type="Pfam" id="PF10088">
    <property type="entry name" value="DUF2326"/>
    <property type="match status" value="1"/>
</dbReference>
<name>A0ABY3M6T3_9FLAO</name>
<feature type="domain" description="DUF2326" evidence="2">
    <location>
        <begin position="419"/>
        <end position="529"/>
    </location>
</feature>
<feature type="coiled-coil region" evidence="1">
    <location>
        <begin position="207"/>
        <end position="241"/>
    </location>
</feature>
<reference evidence="3 4" key="1">
    <citation type="submission" date="2019-08" db="EMBL/GenBank/DDBJ databases">
        <title>Genomes of Antarctic Bizionia species.</title>
        <authorList>
            <person name="Bowman J.P."/>
        </authorList>
    </citation>
    <scope>NUCLEOTIDE SEQUENCE [LARGE SCALE GENOMIC DNA]</scope>
    <source>
        <strain evidence="3 4">IC164</strain>
    </source>
</reference>
<organism evidence="3 4">
    <name type="scientific">Bizionia gelidisalsuginis</name>
    <dbReference type="NCBI Taxonomy" id="291188"/>
    <lineage>
        <taxon>Bacteria</taxon>
        <taxon>Pseudomonadati</taxon>
        <taxon>Bacteroidota</taxon>
        <taxon>Flavobacteriia</taxon>
        <taxon>Flavobacteriales</taxon>
        <taxon>Flavobacteriaceae</taxon>
        <taxon>Bizionia</taxon>
    </lineage>
</organism>
<dbReference type="Proteomes" id="UP000323621">
    <property type="component" value="Unassembled WGS sequence"/>
</dbReference>
<protein>
    <submittedName>
        <fullName evidence="3">DUF2326 domain-containing protein</fullName>
    </submittedName>
</protein>
<evidence type="ECO:0000313" key="4">
    <source>
        <dbReference type="Proteomes" id="UP000323621"/>
    </source>
</evidence>
<keyword evidence="1" id="KW-0175">Coiled coil</keyword>
<proteinExistence type="predicted"/>